<dbReference type="SUPFAM" id="SSF54593">
    <property type="entry name" value="Glyoxalase/Bleomycin resistance protein/Dihydroxybiphenyl dioxygenase"/>
    <property type="match status" value="1"/>
</dbReference>
<protein>
    <submittedName>
        <fullName evidence="2">VOC family protein</fullName>
    </submittedName>
</protein>
<sequence>MRAPTGLWASLSCRDPRATITFLTAAFGLTERAVHTEAGEVVHAELLHDEGGGLMLGPARPGGCPPGGASVHLVCEDPDAVFARAVAAGAAVVAPFDADYGSRLFVVTDPEGNHWSAGTWYE</sequence>
<proteinExistence type="predicted"/>
<evidence type="ECO:0000313" key="3">
    <source>
        <dbReference type="Proteomes" id="UP001364211"/>
    </source>
</evidence>
<dbReference type="Gene3D" id="3.30.720.120">
    <property type="match status" value="1"/>
</dbReference>
<organism evidence="2 3">
    <name type="scientific">Pseudonocardia spirodelae</name>
    <dbReference type="NCBI Taxonomy" id="3133431"/>
    <lineage>
        <taxon>Bacteria</taxon>
        <taxon>Bacillati</taxon>
        <taxon>Actinomycetota</taxon>
        <taxon>Actinomycetes</taxon>
        <taxon>Pseudonocardiales</taxon>
        <taxon>Pseudonocardiaceae</taxon>
        <taxon>Pseudonocardia</taxon>
    </lineage>
</organism>
<name>A0ABU8T6S3_9PSEU</name>
<dbReference type="EMBL" id="JBBJUP010000006">
    <property type="protein sequence ID" value="MEJ8279080.1"/>
    <property type="molecule type" value="Genomic_DNA"/>
</dbReference>
<evidence type="ECO:0000313" key="2">
    <source>
        <dbReference type="EMBL" id="MEJ8279080.1"/>
    </source>
</evidence>
<gene>
    <name evidence="2" type="ORF">WJX68_09080</name>
</gene>
<evidence type="ECO:0000259" key="1">
    <source>
        <dbReference type="PROSITE" id="PS51819"/>
    </source>
</evidence>
<dbReference type="Proteomes" id="UP001364211">
    <property type="component" value="Unassembled WGS sequence"/>
</dbReference>
<reference evidence="2 3" key="1">
    <citation type="submission" date="2024-03" db="EMBL/GenBank/DDBJ databases">
        <title>Draft genome sequence of Pseudonocardia sp. DW16-2.</title>
        <authorList>
            <person name="Duangmal K."/>
        </authorList>
    </citation>
    <scope>NUCLEOTIDE SEQUENCE [LARGE SCALE GENOMIC DNA]</scope>
    <source>
        <strain evidence="2 3">DW16-2</strain>
    </source>
</reference>
<comment type="caution">
    <text evidence="2">The sequence shown here is derived from an EMBL/GenBank/DDBJ whole genome shotgun (WGS) entry which is preliminary data.</text>
</comment>
<keyword evidence="3" id="KW-1185">Reference proteome</keyword>
<dbReference type="RefSeq" id="WP_340288012.1">
    <property type="nucleotide sequence ID" value="NZ_JBBJUP010000006.1"/>
</dbReference>
<dbReference type="Pfam" id="PF18029">
    <property type="entry name" value="Glyoxalase_6"/>
    <property type="match status" value="1"/>
</dbReference>
<dbReference type="Gene3D" id="3.30.720.110">
    <property type="match status" value="1"/>
</dbReference>
<dbReference type="PROSITE" id="PS51819">
    <property type="entry name" value="VOC"/>
    <property type="match status" value="1"/>
</dbReference>
<dbReference type="InterPro" id="IPR037523">
    <property type="entry name" value="VOC_core"/>
</dbReference>
<dbReference type="InterPro" id="IPR041581">
    <property type="entry name" value="Glyoxalase_6"/>
</dbReference>
<dbReference type="InterPro" id="IPR029068">
    <property type="entry name" value="Glyas_Bleomycin-R_OHBP_Dase"/>
</dbReference>
<accession>A0ABU8T6S3</accession>
<feature type="domain" description="VOC" evidence="1">
    <location>
        <begin position="5"/>
        <end position="120"/>
    </location>
</feature>